<dbReference type="EMBL" id="LCUC01000040">
    <property type="protein sequence ID" value="KKY39073.1"/>
    <property type="molecule type" value="Genomic_DNA"/>
</dbReference>
<dbReference type="Proteomes" id="UP000034680">
    <property type="component" value="Unassembled WGS sequence"/>
</dbReference>
<sequence>MRSNTRDLLDHKGLFVRYAIHDIDLSLWPTGIEGKVSVNVVLTDKLGIRNEVQPEYWQRFEDAFALEANTFTEAELKERTGSCRCPLEGKFNEKGECI</sequence>
<organism evidence="1 2">
    <name type="scientific">Diaporthe ampelina</name>
    <dbReference type="NCBI Taxonomy" id="1214573"/>
    <lineage>
        <taxon>Eukaryota</taxon>
        <taxon>Fungi</taxon>
        <taxon>Dikarya</taxon>
        <taxon>Ascomycota</taxon>
        <taxon>Pezizomycotina</taxon>
        <taxon>Sordariomycetes</taxon>
        <taxon>Sordariomycetidae</taxon>
        <taxon>Diaporthales</taxon>
        <taxon>Diaporthaceae</taxon>
        <taxon>Diaporthe</taxon>
    </lineage>
</organism>
<accession>A0A0G2HWF3</accession>
<comment type="caution">
    <text evidence="1">The sequence shown here is derived from an EMBL/GenBank/DDBJ whole genome shotgun (WGS) entry which is preliminary data.</text>
</comment>
<evidence type="ECO:0000313" key="2">
    <source>
        <dbReference type="Proteomes" id="UP000034680"/>
    </source>
</evidence>
<keyword evidence="2" id="KW-1185">Reference proteome</keyword>
<protein>
    <submittedName>
        <fullName evidence="1">Putative nad binding rossmann fold</fullName>
    </submittedName>
</protein>
<evidence type="ECO:0000313" key="1">
    <source>
        <dbReference type="EMBL" id="KKY39073.1"/>
    </source>
</evidence>
<name>A0A0G2HWF3_9PEZI</name>
<proteinExistence type="predicted"/>
<dbReference type="AlphaFoldDB" id="A0A0G2HWF3"/>
<dbReference type="STRING" id="1214573.A0A0G2HWF3"/>
<gene>
    <name evidence="1" type="ORF">UCDDA912_g00980</name>
</gene>
<dbReference type="OrthoDB" id="446809at2759"/>
<reference evidence="1 2" key="1">
    <citation type="submission" date="2015-05" db="EMBL/GenBank/DDBJ databases">
        <title>Distinctive expansion of gene families associated with plant cell wall degradation and secondary metabolism in the genomes of grapevine trunk pathogens.</title>
        <authorList>
            <person name="Lawrence D.P."/>
            <person name="Travadon R."/>
            <person name="Rolshausen P.E."/>
            <person name="Baumgartner K."/>
        </authorList>
    </citation>
    <scope>NUCLEOTIDE SEQUENCE [LARGE SCALE GENOMIC DNA]</scope>
    <source>
        <strain evidence="1">DA912</strain>
    </source>
</reference>
<reference evidence="1 2" key="2">
    <citation type="submission" date="2015-05" db="EMBL/GenBank/DDBJ databases">
        <authorList>
            <person name="Morales-Cruz A."/>
            <person name="Amrine K.C."/>
            <person name="Cantu D."/>
        </authorList>
    </citation>
    <scope>NUCLEOTIDE SEQUENCE [LARGE SCALE GENOMIC DNA]</scope>
    <source>
        <strain evidence="1">DA912</strain>
    </source>
</reference>